<evidence type="ECO:0000256" key="1">
    <source>
        <dbReference type="SAM" id="Coils"/>
    </source>
</evidence>
<sequence length="677" mass="76913">MIDNGADAGPSGQGNNKGKNPMRDLSDDKPDHYYADPKNYGYEAAMSFGRQESENEEGGYSPEFPDSYREMSSGMSNNAGSPYIRLPLDDYPRHRSGSEGETWTRGFSDRVETLLRDPTSTMDQKMQWISGELNERGKALNDHQDILYQLEHENMRLKDEIEALGDKNEELFQDHERSDRTIRELKETVEFIQTSRANAHSTSDVGEVHLAQLKMLQEAREGERAAKAQLDSHNIQMSQMQEQLTRGNLIINHFRQKQHELEKNTSKWAANLKDLTVHLSMENGALRNRVGQMTSFINTNRASDINRWLQNRQTILQPGAMQQQQAPRLVYGTLDRDMSDADDPDVHMTTRPDKHISSSLIRLRRRLAHPKSRPKHIGSRRETAEKQTARPTEFKRGSVKTCAANSYLQVRNGRDKTAPKPVKGRSDGVSQLLTSRKRSRLNKAGEMVKRVQALGDAGKLPPPPKRLSPWYSPNPYDRRNDAELSRLMAGFSMEEKEEPSEAQKEATIEAKIVTVLERVEHFIPRSRIFSAPRYLPKEPTSLSSKERRAWANLAKNWALGPDMGNRKGKKQVRFAKDLVEYEPEQSRTEYPKRLSTKGSGWSMSWSHLIIVILMILLFVSNMGGSNNPKESWGSVNKRPDIAALLRSPHHSGGEIRPKTVIGFEIGRWSDVDPSVVG</sequence>
<keyword evidence="1" id="KW-0175">Coiled coil</keyword>
<evidence type="ECO:0000313" key="5">
    <source>
        <dbReference type="Proteomes" id="UP001610335"/>
    </source>
</evidence>
<keyword evidence="3" id="KW-0812">Transmembrane</keyword>
<feature type="region of interest" description="Disordered" evidence="2">
    <location>
        <begin position="455"/>
        <end position="474"/>
    </location>
</feature>
<organism evidence="4 5">
    <name type="scientific">Aspergillus cavernicola</name>
    <dbReference type="NCBI Taxonomy" id="176166"/>
    <lineage>
        <taxon>Eukaryota</taxon>
        <taxon>Fungi</taxon>
        <taxon>Dikarya</taxon>
        <taxon>Ascomycota</taxon>
        <taxon>Pezizomycotina</taxon>
        <taxon>Eurotiomycetes</taxon>
        <taxon>Eurotiomycetidae</taxon>
        <taxon>Eurotiales</taxon>
        <taxon>Aspergillaceae</taxon>
        <taxon>Aspergillus</taxon>
        <taxon>Aspergillus subgen. Nidulantes</taxon>
    </lineage>
</organism>
<dbReference type="Proteomes" id="UP001610335">
    <property type="component" value="Unassembled WGS sequence"/>
</dbReference>
<keyword evidence="3" id="KW-0472">Membrane</keyword>
<feature type="compositionally biased region" description="Basic and acidic residues" evidence="2">
    <location>
        <begin position="21"/>
        <end position="35"/>
    </location>
</feature>
<gene>
    <name evidence="4" type="ORF">BDW59DRAFT_160962</name>
</gene>
<evidence type="ECO:0000256" key="2">
    <source>
        <dbReference type="SAM" id="MobiDB-lite"/>
    </source>
</evidence>
<feature type="region of interest" description="Disordered" evidence="2">
    <location>
        <begin position="1"/>
        <end position="80"/>
    </location>
</feature>
<feature type="compositionally biased region" description="Basic and acidic residues" evidence="2">
    <location>
        <begin position="379"/>
        <end position="396"/>
    </location>
</feature>
<proteinExistence type="predicted"/>
<feature type="compositionally biased region" description="Basic residues" evidence="2">
    <location>
        <begin position="367"/>
        <end position="378"/>
    </location>
</feature>
<evidence type="ECO:0000256" key="3">
    <source>
        <dbReference type="SAM" id="Phobius"/>
    </source>
</evidence>
<keyword evidence="3" id="KW-1133">Transmembrane helix</keyword>
<comment type="caution">
    <text evidence="4">The sequence shown here is derived from an EMBL/GenBank/DDBJ whole genome shotgun (WGS) entry which is preliminary data.</text>
</comment>
<feature type="region of interest" description="Disordered" evidence="2">
    <location>
        <begin position="367"/>
        <end position="429"/>
    </location>
</feature>
<protein>
    <submittedName>
        <fullName evidence="4">Uncharacterized protein</fullName>
    </submittedName>
</protein>
<dbReference type="EMBL" id="JBFXLS010000030">
    <property type="protein sequence ID" value="KAL2826442.1"/>
    <property type="molecule type" value="Genomic_DNA"/>
</dbReference>
<keyword evidence="5" id="KW-1185">Reference proteome</keyword>
<feature type="transmembrane region" description="Helical" evidence="3">
    <location>
        <begin position="600"/>
        <end position="619"/>
    </location>
</feature>
<accession>A0ABR4IFQ1</accession>
<name>A0ABR4IFQ1_9EURO</name>
<evidence type="ECO:0000313" key="4">
    <source>
        <dbReference type="EMBL" id="KAL2826442.1"/>
    </source>
</evidence>
<feature type="coiled-coil region" evidence="1">
    <location>
        <begin position="140"/>
        <end position="188"/>
    </location>
</feature>
<reference evidence="4 5" key="1">
    <citation type="submission" date="2024-07" db="EMBL/GenBank/DDBJ databases">
        <title>Section-level genome sequencing and comparative genomics of Aspergillus sections Usti and Cavernicolus.</title>
        <authorList>
            <consortium name="Lawrence Berkeley National Laboratory"/>
            <person name="Nybo J.L."/>
            <person name="Vesth T.C."/>
            <person name="Theobald S."/>
            <person name="Frisvad J.C."/>
            <person name="Larsen T.O."/>
            <person name="Kjaerboelling I."/>
            <person name="Rothschild-Mancinelli K."/>
            <person name="Lyhne E.K."/>
            <person name="Kogle M.E."/>
            <person name="Barry K."/>
            <person name="Clum A."/>
            <person name="Na H."/>
            <person name="Ledsgaard L."/>
            <person name="Lin J."/>
            <person name="Lipzen A."/>
            <person name="Kuo A."/>
            <person name="Riley R."/>
            <person name="Mondo S."/>
            <person name="LaButti K."/>
            <person name="Haridas S."/>
            <person name="Pangalinan J."/>
            <person name="Salamov A.A."/>
            <person name="Simmons B.A."/>
            <person name="Magnuson J.K."/>
            <person name="Chen J."/>
            <person name="Drula E."/>
            <person name="Henrissat B."/>
            <person name="Wiebenga A."/>
            <person name="Lubbers R.J."/>
            <person name="Gomes A.C."/>
            <person name="Makela M.R."/>
            <person name="Stajich J."/>
            <person name="Grigoriev I.V."/>
            <person name="Mortensen U.H."/>
            <person name="De vries R.P."/>
            <person name="Baker S.E."/>
            <person name="Andersen M.R."/>
        </authorList>
    </citation>
    <scope>NUCLEOTIDE SEQUENCE [LARGE SCALE GENOMIC DNA]</scope>
    <source>
        <strain evidence="4 5">CBS 600.67</strain>
    </source>
</reference>